<reference evidence="1" key="1">
    <citation type="submission" date="2021-04" db="EMBL/GenBank/DDBJ databases">
        <title>Isolation and polyphasic classification of algal microorganism.</title>
        <authorList>
            <person name="Wang S."/>
        </authorList>
    </citation>
    <scope>NUCLEOTIDE SEQUENCE</scope>
    <source>
        <strain evidence="1">720a</strain>
    </source>
</reference>
<dbReference type="GO" id="GO:0008233">
    <property type="term" value="F:peptidase activity"/>
    <property type="evidence" value="ECO:0007669"/>
    <property type="project" value="UniProtKB-KW"/>
</dbReference>
<keyword evidence="1" id="KW-0378">Hydrolase</keyword>
<organism evidence="1 2">
    <name type="scientific">Virgibacillus salarius</name>
    <dbReference type="NCBI Taxonomy" id="447199"/>
    <lineage>
        <taxon>Bacteria</taxon>
        <taxon>Bacillati</taxon>
        <taxon>Bacillota</taxon>
        <taxon>Bacilli</taxon>
        <taxon>Bacillales</taxon>
        <taxon>Bacillaceae</taxon>
        <taxon>Virgibacillus</taxon>
    </lineage>
</organism>
<dbReference type="InterPro" id="IPR009665">
    <property type="entry name" value="YyaC"/>
</dbReference>
<dbReference type="AlphaFoldDB" id="A0A941DU85"/>
<dbReference type="GO" id="GO:0006508">
    <property type="term" value="P:proteolysis"/>
    <property type="evidence" value="ECO:0007669"/>
    <property type="project" value="UniProtKB-KW"/>
</dbReference>
<dbReference type="EMBL" id="JAGSOT010000035">
    <property type="protein sequence ID" value="MBR7796835.1"/>
    <property type="molecule type" value="Genomic_DNA"/>
</dbReference>
<gene>
    <name evidence="1" type="primary">yyaC</name>
    <name evidence="1" type="ORF">KCX74_12365</name>
</gene>
<dbReference type="Pfam" id="PF06866">
    <property type="entry name" value="DUF1256"/>
    <property type="match status" value="1"/>
</dbReference>
<evidence type="ECO:0000313" key="2">
    <source>
        <dbReference type="Proteomes" id="UP000675284"/>
    </source>
</evidence>
<accession>A0A941DU85</accession>
<evidence type="ECO:0000313" key="1">
    <source>
        <dbReference type="EMBL" id="MBR7796835.1"/>
    </source>
</evidence>
<proteinExistence type="predicted"/>
<dbReference type="InterPro" id="IPR023430">
    <property type="entry name" value="Pept_HybD-like_dom_sf"/>
</dbReference>
<keyword evidence="2" id="KW-1185">Reference proteome</keyword>
<name>A0A941DU85_9BACI</name>
<protein>
    <submittedName>
        <fullName evidence="1">Spore protease YyaC</fullName>
    </submittedName>
</protein>
<comment type="caution">
    <text evidence="1">The sequence shown here is derived from an EMBL/GenBank/DDBJ whole genome shotgun (WGS) entry which is preliminary data.</text>
</comment>
<dbReference type="RefSeq" id="WP_121604237.1">
    <property type="nucleotide sequence ID" value="NZ_JAGSOT010000035.1"/>
</dbReference>
<dbReference type="Proteomes" id="UP000675284">
    <property type="component" value="Unassembled WGS sequence"/>
</dbReference>
<dbReference type="SUPFAM" id="SSF53163">
    <property type="entry name" value="HybD-like"/>
    <property type="match status" value="1"/>
</dbReference>
<dbReference type="NCBIfam" id="TIGR02841">
    <property type="entry name" value="spore_YyaC"/>
    <property type="match status" value="1"/>
</dbReference>
<keyword evidence="1" id="KW-0645">Protease</keyword>
<sequence>MNLKSRLGRRNENFRMLHTEPNFLHVMREKIISWMPHSPRDYVVVCIGTDRSTGDSLGPLTGTLLAEKKIKHLSIYGTLDEPVHATNIHDYLQDIYSNHHNPFVIAIDACLGKHTSIGHLITGTGPIKPGAAFNKPLPEVGDIHLTGVVNVSGFMEYSVLQNTRLSLVMRMASKTADLLEQLDQRLIYQHHSPAVVIQVANPTIPN</sequence>